<comment type="caution">
    <text evidence="1">The sequence shown here is derived from an EMBL/GenBank/DDBJ whole genome shotgun (WGS) entry which is preliminary data.</text>
</comment>
<accession>A0A8T0LDP2</accession>
<name>A0A8T0LDP2_PHAAN</name>
<evidence type="ECO:0000313" key="1">
    <source>
        <dbReference type="EMBL" id="KAG2409712.1"/>
    </source>
</evidence>
<dbReference type="AlphaFoldDB" id="A0A8T0LDP2"/>
<organism evidence="1 2">
    <name type="scientific">Phaseolus angularis</name>
    <name type="common">Azuki bean</name>
    <name type="synonym">Vigna angularis</name>
    <dbReference type="NCBI Taxonomy" id="3914"/>
    <lineage>
        <taxon>Eukaryota</taxon>
        <taxon>Viridiplantae</taxon>
        <taxon>Streptophyta</taxon>
        <taxon>Embryophyta</taxon>
        <taxon>Tracheophyta</taxon>
        <taxon>Spermatophyta</taxon>
        <taxon>Magnoliopsida</taxon>
        <taxon>eudicotyledons</taxon>
        <taxon>Gunneridae</taxon>
        <taxon>Pentapetalae</taxon>
        <taxon>rosids</taxon>
        <taxon>fabids</taxon>
        <taxon>Fabales</taxon>
        <taxon>Fabaceae</taxon>
        <taxon>Papilionoideae</taxon>
        <taxon>50 kb inversion clade</taxon>
        <taxon>NPAAA clade</taxon>
        <taxon>indigoferoid/millettioid clade</taxon>
        <taxon>Phaseoleae</taxon>
        <taxon>Vigna</taxon>
    </lineage>
</organism>
<proteinExistence type="predicted"/>
<evidence type="ECO:0000313" key="2">
    <source>
        <dbReference type="Proteomes" id="UP000743370"/>
    </source>
</evidence>
<gene>
    <name evidence="1" type="ORF">HKW66_Vig0003770</name>
</gene>
<protein>
    <submittedName>
        <fullName evidence="1">Uncharacterized protein</fullName>
    </submittedName>
</protein>
<sequence length="69" mass="7727">MEDDFANCAAHGSMKKTNLVVEDDGLGALRDVGKDCRTDDESLDLDDSWLMHENEDSNGVRDLGDLRHY</sequence>
<dbReference type="EMBL" id="JABFOF010000001">
    <property type="protein sequence ID" value="KAG2409712.1"/>
    <property type="molecule type" value="Genomic_DNA"/>
</dbReference>
<reference evidence="1 2" key="1">
    <citation type="submission" date="2020-05" db="EMBL/GenBank/DDBJ databases">
        <title>Vigna angularis (adzuki bean) Var. LongXiaoDou No. 4 denovo assembly.</title>
        <authorList>
            <person name="Xiang H."/>
        </authorList>
    </citation>
    <scope>NUCLEOTIDE SEQUENCE [LARGE SCALE GENOMIC DNA]</scope>
    <source>
        <tissue evidence="1">Leaf</tissue>
    </source>
</reference>
<dbReference type="Proteomes" id="UP000743370">
    <property type="component" value="Unassembled WGS sequence"/>
</dbReference>